<proteinExistence type="predicted"/>
<reference evidence="2" key="1">
    <citation type="journal article" date="2022" name="Mol. Ecol. Resour.">
        <title>The genomes of chicory, endive, great burdock and yacon provide insights into Asteraceae palaeo-polyploidization history and plant inulin production.</title>
        <authorList>
            <person name="Fan W."/>
            <person name="Wang S."/>
            <person name="Wang H."/>
            <person name="Wang A."/>
            <person name="Jiang F."/>
            <person name="Liu H."/>
            <person name="Zhao H."/>
            <person name="Xu D."/>
            <person name="Zhang Y."/>
        </authorList>
    </citation>
    <scope>NUCLEOTIDE SEQUENCE [LARGE SCALE GENOMIC DNA]</scope>
    <source>
        <strain evidence="2">cv. Yunnan</strain>
    </source>
</reference>
<protein>
    <submittedName>
        <fullName evidence="1">Uncharacterized protein</fullName>
    </submittedName>
</protein>
<evidence type="ECO:0000313" key="1">
    <source>
        <dbReference type="EMBL" id="KAI3695568.1"/>
    </source>
</evidence>
<gene>
    <name evidence="1" type="ORF">L1987_78565</name>
</gene>
<accession>A0ACB8ZE33</accession>
<comment type="caution">
    <text evidence="1">The sequence shown here is derived from an EMBL/GenBank/DDBJ whole genome shotgun (WGS) entry which is preliminary data.</text>
</comment>
<organism evidence="1 2">
    <name type="scientific">Smallanthus sonchifolius</name>
    <dbReference type="NCBI Taxonomy" id="185202"/>
    <lineage>
        <taxon>Eukaryota</taxon>
        <taxon>Viridiplantae</taxon>
        <taxon>Streptophyta</taxon>
        <taxon>Embryophyta</taxon>
        <taxon>Tracheophyta</taxon>
        <taxon>Spermatophyta</taxon>
        <taxon>Magnoliopsida</taxon>
        <taxon>eudicotyledons</taxon>
        <taxon>Gunneridae</taxon>
        <taxon>Pentapetalae</taxon>
        <taxon>asterids</taxon>
        <taxon>campanulids</taxon>
        <taxon>Asterales</taxon>
        <taxon>Asteraceae</taxon>
        <taxon>Asteroideae</taxon>
        <taxon>Heliantheae alliance</taxon>
        <taxon>Millerieae</taxon>
        <taxon>Smallanthus</taxon>
    </lineage>
</organism>
<keyword evidence="2" id="KW-1185">Reference proteome</keyword>
<name>A0ACB8ZE33_9ASTR</name>
<reference evidence="1 2" key="2">
    <citation type="journal article" date="2022" name="Mol. Ecol. Resour.">
        <title>The genomes of chicory, endive, great burdock and yacon provide insights into Asteraceae paleo-polyploidization history and plant inulin production.</title>
        <authorList>
            <person name="Fan W."/>
            <person name="Wang S."/>
            <person name="Wang H."/>
            <person name="Wang A."/>
            <person name="Jiang F."/>
            <person name="Liu H."/>
            <person name="Zhao H."/>
            <person name="Xu D."/>
            <person name="Zhang Y."/>
        </authorList>
    </citation>
    <scope>NUCLEOTIDE SEQUENCE [LARGE SCALE GENOMIC DNA]</scope>
    <source>
        <strain evidence="2">cv. Yunnan</strain>
        <tissue evidence="1">Leaves</tissue>
    </source>
</reference>
<sequence>MEKHVLTVMRLQDYRSDGVLYYCSGVIPLHDPPPPPPQVRNDSEKLRKGSRSYNDLIVRNFEPVSSGGVMPDDGPSAPINGDEAGVGPSHPKPSFQDVGFIGRPVTRSSKNPKGKQRNP</sequence>
<dbReference type="EMBL" id="CM042043">
    <property type="protein sequence ID" value="KAI3695568.1"/>
    <property type="molecule type" value="Genomic_DNA"/>
</dbReference>
<dbReference type="Proteomes" id="UP001056120">
    <property type="component" value="Linkage Group LG26"/>
</dbReference>
<evidence type="ECO:0000313" key="2">
    <source>
        <dbReference type="Proteomes" id="UP001056120"/>
    </source>
</evidence>